<evidence type="ECO:0000313" key="1">
    <source>
        <dbReference type="EMBL" id="GEU90180.1"/>
    </source>
</evidence>
<gene>
    <name evidence="1" type="ORF">Tci_062158</name>
</gene>
<dbReference type="EMBL" id="BKCJ010010127">
    <property type="protein sequence ID" value="GEU90180.1"/>
    <property type="molecule type" value="Genomic_DNA"/>
</dbReference>
<comment type="caution">
    <text evidence="1">The sequence shown here is derived from an EMBL/GenBank/DDBJ whole genome shotgun (WGS) entry which is preliminary data.</text>
</comment>
<protein>
    <submittedName>
        <fullName evidence="1">Uncharacterized protein</fullName>
    </submittedName>
</protein>
<dbReference type="AlphaFoldDB" id="A0A6L2NVF3"/>
<accession>A0A6L2NVF3</accession>
<name>A0A6L2NVF3_TANCI</name>
<sequence>MIQPEPEGSTQGYLLVSVEVLRPTGIVIRAGGSMNVGARSKSLLNVREMAASVDNVGGNKVVRTRFIVLGLRACDNLDQQP</sequence>
<organism evidence="1">
    <name type="scientific">Tanacetum cinerariifolium</name>
    <name type="common">Dalmatian daisy</name>
    <name type="synonym">Chrysanthemum cinerariifolium</name>
    <dbReference type="NCBI Taxonomy" id="118510"/>
    <lineage>
        <taxon>Eukaryota</taxon>
        <taxon>Viridiplantae</taxon>
        <taxon>Streptophyta</taxon>
        <taxon>Embryophyta</taxon>
        <taxon>Tracheophyta</taxon>
        <taxon>Spermatophyta</taxon>
        <taxon>Magnoliopsida</taxon>
        <taxon>eudicotyledons</taxon>
        <taxon>Gunneridae</taxon>
        <taxon>Pentapetalae</taxon>
        <taxon>asterids</taxon>
        <taxon>campanulids</taxon>
        <taxon>Asterales</taxon>
        <taxon>Asteraceae</taxon>
        <taxon>Asteroideae</taxon>
        <taxon>Anthemideae</taxon>
        <taxon>Anthemidinae</taxon>
        <taxon>Tanacetum</taxon>
    </lineage>
</organism>
<reference evidence="1" key="1">
    <citation type="journal article" date="2019" name="Sci. Rep.">
        <title>Draft genome of Tanacetum cinerariifolium, the natural source of mosquito coil.</title>
        <authorList>
            <person name="Yamashiro T."/>
            <person name="Shiraishi A."/>
            <person name="Satake H."/>
            <person name="Nakayama K."/>
        </authorList>
    </citation>
    <scope>NUCLEOTIDE SEQUENCE</scope>
</reference>
<proteinExistence type="predicted"/>